<evidence type="ECO:0000313" key="2">
    <source>
        <dbReference type="EMBL" id="MCD1653420.1"/>
    </source>
</evidence>
<feature type="compositionally biased region" description="Low complexity" evidence="1">
    <location>
        <begin position="71"/>
        <end position="91"/>
    </location>
</feature>
<name>A0AAE3EEX6_9SPIR</name>
<dbReference type="Proteomes" id="UP001198163">
    <property type="component" value="Unassembled WGS sequence"/>
</dbReference>
<protein>
    <submittedName>
        <fullName evidence="2">Uncharacterized protein</fullName>
    </submittedName>
</protein>
<feature type="compositionally biased region" description="Basic residues" evidence="1">
    <location>
        <begin position="10"/>
        <end position="22"/>
    </location>
</feature>
<dbReference type="RefSeq" id="WP_230752388.1">
    <property type="nucleotide sequence ID" value="NZ_JAINWA010000001.1"/>
</dbReference>
<keyword evidence="3" id="KW-1185">Reference proteome</keyword>
<feature type="compositionally biased region" description="Basic and acidic residues" evidence="1">
    <location>
        <begin position="92"/>
        <end position="102"/>
    </location>
</feature>
<reference evidence="2" key="1">
    <citation type="submission" date="2021-08" db="EMBL/GenBank/DDBJ databases">
        <title>Comparative analyses of Brucepasteria parasyntrophica and Teretinema zuelzerae.</title>
        <authorList>
            <person name="Song Y."/>
            <person name="Brune A."/>
        </authorList>
    </citation>
    <scope>NUCLEOTIDE SEQUENCE</scope>
    <source>
        <strain evidence="2">DSM 1903</strain>
    </source>
</reference>
<proteinExistence type="predicted"/>
<sequence>MSDVSEGNRRRDRHNRRGRGRSSRQGEERSSANKTGDGRGNSSQVGTAKNQGSPYSAGSREPQRNSGRQKQSPGQRDSGGSSRQRSPQNGGRELRRERREEIIPLPVLPTPQCARCGQPIQDVTSALADRESGSPIHFDCAIEFLQGAENIKPEEKIVYIGQGRFAVMVFETPSDLRKFKIVRTIEWEKRETKAEWRADIAGQFSQIS</sequence>
<dbReference type="AlphaFoldDB" id="A0AAE3EEX6"/>
<dbReference type="EMBL" id="JAINWA010000001">
    <property type="protein sequence ID" value="MCD1653420.1"/>
    <property type="molecule type" value="Genomic_DNA"/>
</dbReference>
<gene>
    <name evidence="2" type="ORF">K7J14_01745</name>
</gene>
<feature type="region of interest" description="Disordered" evidence="1">
    <location>
        <begin position="1"/>
        <end position="103"/>
    </location>
</feature>
<evidence type="ECO:0000256" key="1">
    <source>
        <dbReference type="SAM" id="MobiDB-lite"/>
    </source>
</evidence>
<feature type="compositionally biased region" description="Polar residues" evidence="1">
    <location>
        <begin position="40"/>
        <end position="56"/>
    </location>
</feature>
<comment type="caution">
    <text evidence="2">The sequence shown here is derived from an EMBL/GenBank/DDBJ whole genome shotgun (WGS) entry which is preliminary data.</text>
</comment>
<organism evidence="2 3">
    <name type="scientific">Teretinema zuelzerae</name>
    <dbReference type="NCBI Taxonomy" id="156"/>
    <lineage>
        <taxon>Bacteria</taxon>
        <taxon>Pseudomonadati</taxon>
        <taxon>Spirochaetota</taxon>
        <taxon>Spirochaetia</taxon>
        <taxon>Spirochaetales</taxon>
        <taxon>Treponemataceae</taxon>
        <taxon>Teretinema</taxon>
    </lineage>
</organism>
<accession>A0AAE3EEX6</accession>
<evidence type="ECO:0000313" key="3">
    <source>
        <dbReference type="Proteomes" id="UP001198163"/>
    </source>
</evidence>